<reference evidence="1 2" key="1">
    <citation type="journal article" date="2016" name="Plant Pathol.">
        <title>Genetic characterization of strains named as Xanthomonas axonopodis pv. dieffenbachiae leads to a taxonomic revision of the X. axonopodis species complex.</title>
        <authorList>
            <person name="Constantin E.C."/>
            <person name="Cleenwerck I."/>
            <person name="Maes M."/>
            <person name="Baeyen S."/>
            <person name="Van Malderghem C."/>
            <person name="De Vos P."/>
            <person name="Cottyn B."/>
        </authorList>
    </citation>
    <scope>NUCLEOTIDE SEQUENCE [LARGE SCALE GENOMIC DNA]</scope>
    <source>
        <strain evidence="1 2">LMG 25940</strain>
    </source>
</reference>
<dbReference type="GO" id="GO:0008483">
    <property type="term" value="F:transaminase activity"/>
    <property type="evidence" value="ECO:0007669"/>
    <property type="project" value="UniProtKB-KW"/>
</dbReference>
<comment type="caution">
    <text evidence="1">The sequence shown here is derived from an EMBL/GenBank/DDBJ whole genome shotgun (WGS) entry which is preliminary data.</text>
</comment>
<proteinExistence type="predicted"/>
<dbReference type="RefSeq" id="WP_057679348.1">
    <property type="nucleotide sequence ID" value="NZ_CP041380.1"/>
</dbReference>
<accession>A0A1V9HC39</accession>
<name>A0A1V9HC39_9XANT</name>
<gene>
    <name evidence="1" type="ORF">IM53_008465</name>
</gene>
<dbReference type="EMBL" id="JPYI02000042">
    <property type="protein sequence ID" value="OQP80418.1"/>
    <property type="molecule type" value="Genomic_DNA"/>
</dbReference>
<dbReference type="Proteomes" id="UP000050546">
    <property type="component" value="Unassembled WGS sequence"/>
</dbReference>
<evidence type="ECO:0000313" key="1">
    <source>
        <dbReference type="EMBL" id="OQP80418.1"/>
    </source>
</evidence>
<evidence type="ECO:0000313" key="2">
    <source>
        <dbReference type="Proteomes" id="UP000050546"/>
    </source>
</evidence>
<protein>
    <submittedName>
        <fullName evidence="1">Aminotransferase</fullName>
    </submittedName>
</protein>
<dbReference type="AlphaFoldDB" id="A0A1V9HC39"/>
<keyword evidence="1" id="KW-0808">Transferase</keyword>
<sequence>MAVLAVRFSEGTQERHGAAYAVLQFGSNDTVAGLMVTT</sequence>
<organism evidence="1 2">
    <name type="scientific">Xanthomonas phaseoli pv. dieffenbachiae</name>
    <dbReference type="NCBI Taxonomy" id="92828"/>
    <lineage>
        <taxon>Bacteria</taxon>
        <taxon>Pseudomonadati</taxon>
        <taxon>Pseudomonadota</taxon>
        <taxon>Gammaproteobacteria</taxon>
        <taxon>Lysobacterales</taxon>
        <taxon>Lysobacteraceae</taxon>
        <taxon>Xanthomonas</taxon>
    </lineage>
</organism>
<keyword evidence="1" id="KW-0032">Aminotransferase</keyword>
<reference evidence="1 2" key="2">
    <citation type="journal article" date="2017" name="Plant Pathol.">
        <title>Pathogenicity and virulence gene content of Xanthomonas strains infecting Araceae, formerly known as Xanthomonas axonopodis pv. dieffenbachiae.</title>
        <authorList>
            <person name="Constantin E.C."/>
            <person name="Haegeman A."/>
            <person name="Van Vaerenbergh J."/>
            <person name="Baeyen S."/>
            <person name="Van Malderghem C."/>
            <person name="Maes M."/>
            <person name="Cottyn B."/>
        </authorList>
    </citation>
    <scope>NUCLEOTIDE SEQUENCE [LARGE SCALE GENOMIC DNA]</scope>
    <source>
        <strain evidence="1 2">LMG 25940</strain>
    </source>
</reference>
<dbReference type="GeneID" id="93991296"/>